<gene>
    <name evidence="2" type="ORF">COCSUDRAFT_54703</name>
</gene>
<accession>I0YM49</accession>
<keyword evidence="3" id="KW-1185">Reference proteome</keyword>
<comment type="caution">
    <text evidence="2">The sequence shown here is derived from an EMBL/GenBank/DDBJ whole genome shotgun (WGS) entry which is preliminary data.</text>
</comment>
<evidence type="ECO:0008006" key="4">
    <source>
        <dbReference type="Google" id="ProtNLM"/>
    </source>
</evidence>
<dbReference type="GeneID" id="17037436"/>
<evidence type="ECO:0000313" key="2">
    <source>
        <dbReference type="EMBL" id="EIE19468.1"/>
    </source>
</evidence>
<evidence type="ECO:0000256" key="1">
    <source>
        <dbReference type="SAM" id="MobiDB-lite"/>
    </source>
</evidence>
<feature type="compositionally biased region" description="Polar residues" evidence="1">
    <location>
        <begin position="96"/>
        <end position="116"/>
    </location>
</feature>
<protein>
    <recommendedName>
        <fullName evidence="4">Ribosome assembly protein 3</fullName>
    </recommendedName>
</protein>
<dbReference type="Proteomes" id="UP000007264">
    <property type="component" value="Unassembled WGS sequence"/>
</dbReference>
<reference evidence="2 3" key="1">
    <citation type="journal article" date="2012" name="Genome Biol.">
        <title>The genome of the polar eukaryotic microalga coccomyxa subellipsoidea reveals traits of cold adaptation.</title>
        <authorList>
            <person name="Blanc G."/>
            <person name="Agarkova I."/>
            <person name="Grimwood J."/>
            <person name="Kuo A."/>
            <person name="Brueggeman A."/>
            <person name="Dunigan D."/>
            <person name="Gurnon J."/>
            <person name="Ladunga I."/>
            <person name="Lindquist E."/>
            <person name="Lucas S."/>
            <person name="Pangilinan J."/>
            <person name="Proschold T."/>
            <person name="Salamov A."/>
            <person name="Schmutz J."/>
            <person name="Weeks D."/>
            <person name="Yamada T."/>
            <person name="Claverie J.M."/>
            <person name="Grigoriev I."/>
            <person name="Van Etten J."/>
            <person name="Lomsadze A."/>
            <person name="Borodovsky M."/>
        </authorList>
    </citation>
    <scope>NUCLEOTIDE SEQUENCE [LARGE SCALE GENOMIC DNA]</scope>
    <source>
        <strain evidence="2 3">C-169</strain>
    </source>
</reference>
<feature type="compositionally biased region" description="Basic and acidic residues" evidence="1">
    <location>
        <begin position="37"/>
        <end position="46"/>
    </location>
</feature>
<name>I0YM49_COCSC</name>
<proteinExistence type="predicted"/>
<feature type="region of interest" description="Disordered" evidence="1">
    <location>
        <begin position="20"/>
        <end position="116"/>
    </location>
</feature>
<dbReference type="RefSeq" id="XP_005644012.1">
    <property type="nucleotide sequence ID" value="XM_005643955.1"/>
</dbReference>
<sequence length="202" mass="22294">MSFEKFRDQQGLASIARALAAQKASQITHGGEQGYVQEKEQTENTNRRKKRRLSDGLPKGSYGAEHDHPSPRELNGADHQTQPDQKSKTRQKRKSPSTGAMTRQPDSLQQDRQQSDTLAATPLAEKQTSGSCAPVAGQKTFRDLYVQSFTAAFSTDLFKLQEVEGAAVKVDLLLRCIENGGDIFSPAERQLFGVSQRNVSKT</sequence>
<evidence type="ECO:0000313" key="3">
    <source>
        <dbReference type="Proteomes" id="UP000007264"/>
    </source>
</evidence>
<dbReference type="OrthoDB" id="10650822at2759"/>
<dbReference type="KEGG" id="csl:COCSUDRAFT_54703"/>
<dbReference type="EMBL" id="AGSI01000019">
    <property type="protein sequence ID" value="EIE19468.1"/>
    <property type="molecule type" value="Genomic_DNA"/>
</dbReference>
<organism evidence="2 3">
    <name type="scientific">Coccomyxa subellipsoidea (strain C-169)</name>
    <name type="common">Green microalga</name>
    <dbReference type="NCBI Taxonomy" id="574566"/>
    <lineage>
        <taxon>Eukaryota</taxon>
        <taxon>Viridiplantae</taxon>
        <taxon>Chlorophyta</taxon>
        <taxon>core chlorophytes</taxon>
        <taxon>Trebouxiophyceae</taxon>
        <taxon>Trebouxiophyceae incertae sedis</taxon>
        <taxon>Coccomyxaceae</taxon>
        <taxon>Coccomyxa</taxon>
        <taxon>Coccomyxa subellipsoidea</taxon>
    </lineage>
</organism>
<dbReference type="AlphaFoldDB" id="I0YM49"/>